<sequence>MVIEQSARGERAYDIYSRLLKERVIFLVGQVEDYMANLVVAQLLFLEAENPDKDIHLYINSPGGSVTAGMSIYDTMQFIKPDVSTTCIGQAASMGALLLAAGAPGKRYCLPHSRMMIHQPLGGFQGQASDIEIHAREILTIRERLNQILADHCKQQVEVIAKDTDRDNFMSGEEAVAYGLIDQVMSRRPPSAHLDKH</sequence>
<dbReference type="SUPFAM" id="SSF52096">
    <property type="entry name" value="ClpP/crotonase"/>
    <property type="match status" value="1"/>
</dbReference>
<dbReference type="EMBL" id="LSZO01000112">
    <property type="protein sequence ID" value="KXU38632.1"/>
    <property type="molecule type" value="Genomic_DNA"/>
</dbReference>
<gene>
    <name evidence="7" type="primary">clpP</name>
    <name evidence="13" type="ORF">AXE65_00045</name>
</gene>
<dbReference type="OrthoDB" id="9802800at2"/>
<dbReference type="NCBIfam" id="NF009205">
    <property type="entry name" value="PRK12553.1"/>
    <property type="match status" value="1"/>
</dbReference>
<dbReference type="PRINTS" id="PR00127">
    <property type="entry name" value="CLPPROTEASEP"/>
</dbReference>
<protein>
    <recommendedName>
        <fullName evidence="7 12">ATP-dependent Clp protease proteolytic subunit</fullName>
        <ecNumber evidence="7 10">3.4.21.92</ecNumber>
    </recommendedName>
    <alternativeName>
        <fullName evidence="7">Endopeptidase Clp</fullName>
    </alternativeName>
</protein>
<evidence type="ECO:0000256" key="10">
    <source>
        <dbReference type="RuleBase" id="RU000549"/>
    </source>
</evidence>
<keyword evidence="2 7" id="KW-0963">Cytoplasm</keyword>
<proteinExistence type="inferred from homology"/>
<dbReference type="Proteomes" id="UP000072660">
    <property type="component" value="Unassembled WGS sequence"/>
</dbReference>
<name>A0A139SW00_9GAMM</name>
<organism evidence="13 14">
    <name type="scientific">Ventosimonas gracilis</name>
    <dbReference type="NCBI Taxonomy" id="1680762"/>
    <lineage>
        <taxon>Bacteria</taxon>
        <taxon>Pseudomonadati</taxon>
        <taxon>Pseudomonadota</taxon>
        <taxon>Gammaproteobacteria</taxon>
        <taxon>Pseudomonadales</taxon>
        <taxon>Ventosimonadaceae</taxon>
        <taxon>Ventosimonas</taxon>
    </lineage>
</organism>
<dbReference type="PANTHER" id="PTHR10381:SF70">
    <property type="entry name" value="ATP-DEPENDENT CLP PROTEASE PROTEOLYTIC SUBUNIT"/>
    <property type="match status" value="1"/>
</dbReference>
<dbReference type="PROSITE" id="PS00382">
    <property type="entry name" value="CLP_PROTEASE_HIS"/>
    <property type="match status" value="1"/>
</dbReference>
<dbReference type="Gene3D" id="3.90.226.10">
    <property type="entry name" value="2-enoyl-CoA Hydratase, Chain A, domain 1"/>
    <property type="match status" value="1"/>
</dbReference>
<comment type="subcellular location">
    <subcellularLocation>
        <location evidence="7">Cytoplasm</location>
    </subcellularLocation>
</comment>
<dbReference type="NCBIfam" id="NF001368">
    <property type="entry name" value="PRK00277.1"/>
    <property type="match status" value="1"/>
</dbReference>
<evidence type="ECO:0000256" key="7">
    <source>
        <dbReference type="HAMAP-Rule" id="MF_00444"/>
    </source>
</evidence>
<dbReference type="InterPro" id="IPR023562">
    <property type="entry name" value="ClpP/TepA"/>
</dbReference>
<evidence type="ECO:0000256" key="8">
    <source>
        <dbReference type="PROSITE-ProRule" id="PRU10085"/>
    </source>
</evidence>
<dbReference type="AlphaFoldDB" id="A0A139SW00"/>
<dbReference type="InterPro" id="IPR018215">
    <property type="entry name" value="ClpP_Ser_AS"/>
</dbReference>
<keyword evidence="3 7" id="KW-0645">Protease</keyword>
<comment type="function">
    <text evidence="7 11">Cleaves peptides in various proteins in a process that requires ATP hydrolysis. Has a chymotrypsin-like activity. Plays a major role in the degradation of misfolded proteins.</text>
</comment>
<evidence type="ECO:0000256" key="5">
    <source>
        <dbReference type="ARBA" id="ARBA00022825"/>
    </source>
</evidence>
<dbReference type="GO" id="GO:0004252">
    <property type="term" value="F:serine-type endopeptidase activity"/>
    <property type="evidence" value="ECO:0007669"/>
    <property type="project" value="UniProtKB-UniRule"/>
</dbReference>
<evidence type="ECO:0000256" key="11">
    <source>
        <dbReference type="RuleBase" id="RU000550"/>
    </source>
</evidence>
<comment type="caution">
    <text evidence="13">The sequence shown here is derived from an EMBL/GenBank/DDBJ whole genome shotgun (WGS) entry which is preliminary data.</text>
</comment>
<dbReference type="GO" id="GO:0051117">
    <property type="term" value="F:ATPase binding"/>
    <property type="evidence" value="ECO:0007669"/>
    <property type="project" value="TreeGrafter"/>
</dbReference>
<evidence type="ECO:0000256" key="3">
    <source>
        <dbReference type="ARBA" id="ARBA00022670"/>
    </source>
</evidence>
<dbReference type="FunFam" id="3.90.226.10:FF:000001">
    <property type="entry name" value="ATP-dependent Clp protease proteolytic subunit"/>
    <property type="match status" value="1"/>
</dbReference>
<dbReference type="GO" id="GO:0009368">
    <property type="term" value="C:endopeptidase Clp complex"/>
    <property type="evidence" value="ECO:0007669"/>
    <property type="project" value="TreeGrafter"/>
</dbReference>
<evidence type="ECO:0000256" key="9">
    <source>
        <dbReference type="PROSITE-ProRule" id="PRU10086"/>
    </source>
</evidence>
<dbReference type="PROSITE" id="PS00381">
    <property type="entry name" value="CLP_PROTEASE_SER"/>
    <property type="match status" value="1"/>
</dbReference>
<dbReference type="PANTHER" id="PTHR10381">
    <property type="entry name" value="ATP-DEPENDENT CLP PROTEASE PROTEOLYTIC SUBUNIT"/>
    <property type="match status" value="1"/>
</dbReference>
<evidence type="ECO:0000256" key="12">
    <source>
        <dbReference type="RuleBase" id="RU003567"/>
    </source>
</evidence>
<evidence type="ECO:0000256" key="6">
    <source>
        <dbReference type="ARBA" id="ARBA00034021"/>
    </source>
</evidence>
<evidence type="ECO:0000256" key="2">
    <source>
        <dbReference type="ARBA" id="ARBA00022490"/>
    </source>
</evidence>
<evidence type="ECO:0000256" key="4">
    <source>
        <dbReference type="ARBA" id="ARBA00022801"/>
    </source>
</evidence>
<keyword evidence="14" id="KW-1185">Reference proteome</keyword>
<dbReference type="GO" id="GO:0004176">
    <property type="term" value="F:ATP-dependent peptidase activity"/>
    <property type="evidence" value="ECO:0007669"/>
    <property type="project" value="InterPro"/>
</dbReference>
<dbReference type="HAMAP" id="MF_00444">
    <property type="entry name" value="ClpP"/>
    <property type="match status" value="1"/>
</dbReference>
<dbReference type="GO" id="GO:0006515">
    <property type="term" value="P:protein quality control for misfolded or incompletely synthesized proteins"/>
    <property type="evidence" value="ECO:0007669"/>
    <property type="project" value="TreeGrafter"/>
</dbReference>
<feature type="active site" evidence="7 9">
    <location>
        <position position="118"/>
    </location>
</feature>
<evidence type="ECO:0000256" key="1">
    <source>
        <dbReference type="ARBA" id="ARBA00007039"/>
    </source>
</evidence>
<keyword evidence="5 7" id="KW-0720">Serine protease</keyword>
<dbReference type="InterPro" id="IPR001907">
    <property type="entry name" value="ClpP"/>
</dbReference>
<comment type="similarity">
    <text evidence="1 7 12">Belongs to the peptidase S14 family.</text>
</comment>
<evidence type="ECO:0000313" key="14">
    <source>
        <dbReference type="Proteomes" id="UP000072660"/>
    </source>
</evidence>
<comment type="subunit">
    <text evidence="7">Fourteen ClpP subunits assemble into 2 heptameric rings which stack back to back to give a disk-like structure with a central cavity, resembling the structure of eukaryotic proteasomes.</text>
</comment>
<dbReference type="GO" id="GO:0005737">
    <property type="term" value="C:cytoplasm"/>
    <property type="evidence" value="ECO:0007669"/>
    <property type="project" value="UniProtKB-SubCell"/>
</dbReference>
<comment type="catalytic activity">
    <reaction evidence="6 7 9">
        <text>Hydrolysis of proteins to small peptides in the presence of ATP and magnesium. alpha-casein is the usual test substrate. In the absence of ATP, only oligopeptides shorter than five residues are hydrolyzed (such as succinyl-Leu-Tyr-|-NHMec, and Leu-Tyr-Leu-|-Tyr-Trp, in which cleavage of the -Tyr-|-Leu- and -Tyr-|-Trp bonds also occurs).</text>
        <dbReference type="EC" id="3.4.21.92"/>
    </reaction>
</comment>
<keyword evidence="4 7" id="KW-0378">Hydrolase</keyword>
<dbReference type="Pfam" id="PF00574">
    <property type="entry name" value="CLP_protease"/>
    <property type="match status" value="1"/>
</dbReference>
<evidence type="ECO:0000313" key="13">
    <source>
        <dbReference type="EMBL" id="KXU38632.1"/>
    </source>
</evidence>
<dbReference type="InterPro" id="IPR029045">
    <property type="entry name" value="ClpP/crotonase-like_dom_sf"/>
</dbReference>
<feature type="active site" description="Nucleophile" evidence="7">
    <location>
        <position position="93"/>
    </location>
</feature>
<dbReference type="InterPro" id="IPR033135">
    <property type="entry name" value="ClpP_His_AS"/>
</dbReference>
<dbReference type="NCBIfam" id="TIGR00493">
    <property type="entry name" value="clpP"/>
    <property type="match status" value="1"/>
</dbReference>
<dbReference type="EC" id="3.4.21.92" evidence="7 10"/>
<dbReference type="CDD" id="cd07017">
    <property type="entry name" value="S14_ClpP_2"/>
    <property type="match status" value="1"/>
</dbReference>
<feature type="active site" evidence="8">
    <location>
        <position position="93"/>
    </location>
</feature>
<reference evidence="13 14" key="1">
    <citation type="submission" date="2016-02" db="EMBL/GenBank/DDBJ databases">
        <authorList>
            <person name="Wen L."/>
            <person name="He K."/>
            <person name="Yang H."/>
        </authorList>
    </citation>
    <scope>NUCLEOTIDE SEQUENCE [LARGE SCALE GENOMIC DNA]</scope>
    <source>
        <strain evidence="13 14">CV58</strain>
    </source>
</reference>
<accession>A0A139SW00</accession>